<dbReference type="Gene3D" id="3.40.395.10">
    <property type="entry name" value="Adenoviral Proteinase, Chain A"/>
    <property type="match status" value="1"/>
</dbReference>
<dbReference type="EnsemblMetazoa" id="GPPI025748-RA">
    <property type="protein sequence ID" value="GPPI025748-PA"/>
    <property type="gene ID" value="GPPI025748"/>
</dbReference>
<dbReference type="GO" id="GO:0006508">
    <property type="term" value="P:proteolysis"/>
    <property type="evidence" value="ECO:0007669"/>
    <property type="project" value="UniProtKB-KW"/>
</dbReference>
<dbReference type="Proteomes" id="UP000092460">
    <property type="component" value="Unassembled WGS sequence"/>
</dbReference>
<keyword evidence="3" id="KW-0378">Hydrolase</keyword>
<evidence type="ECO:0000256" key="1">
    <source>
        <dbReference type="ARBA" id="ARBA00005234"/>
    </source>
</evidence>
<evidence type="ECO:0000259" key="4">
    <source>
        <dbReference type="PROSITE" id="PS50600"/>
    </source>
</evidence>
<keyword evidence="6" id="KW-1185">Reference proteome</keyword>
<dbReference type="VEuPathDB" id="VectorBase:GPPI025748"/>
<dbReference type="InterPro" id="IPR003653">
    <property type="entry name" value="Peptidase_C48_C"/>
</dbReference>
<comment type="similarity">
    <text evidence="1">Belongs to the peptidase C48 family.</text>
</comment>
<organism evidence="5 6">
    <name type="scientific">Glossina palpalis gambiensis</name>
    <dbReference type="NCBI Taxonomy" id="67801"/>
    <lineage>
        <taxon>Eukaryota</taxon>
        <taxon>Metazoa</taxon>
        <taxon>Ecdysozoa</taxon>
        <taxon>Arthropoda</taxon>
        <taxon>Hexapoda</taxon>
        <taxon>Insecta</taxon>
        <taxon>Pterygota</taxon>
        <taxon>Neoptera</taxon>
        <taxon>Endopterygota</taxon>
        <taxon>Diptera</taxon>
        <taxon>Brachycera</taxon>
        <taxon>Muscomorpha</taxon>
        <taxon>Hippoboscoidea</taxon>
        <taxon>Glossinidae</taxon>
        <taxon>Glossina</taxon>
    </lineage>
</organism>
<dbReference type="PROSITE" id="PS50600">
    <property type="entry name" value="ULP_PROTEASE"/>
    <property type="match status" value="1"/>
</dbReference>
<keyword evidence="2" id="KW-0645">Protease</keyword>
<dbReference type="GO" id="GO:0008234">
    <property type="term" value="F:cysteine-type peptidase activity"/>
    <property type="evidence" value="ECO:0007669"/>
    <property type="project" value="InterPro"/>
</dbReference>
<feature type="domain" description="Ubiquitin-like protease family profile" evidence="4">
    <location>
        <begin position="49"/>
        <end position="147"/>
    </location>
</feature>
<reference evidence="6" key="1">
    <citation type="submission" date="2015-01" db="EMBL/GenBank/DDBJ databases">
        <authorList>
            <person name="Aksoy S."/>
            <person name="Warren W."/>
            <person name="Wilson R.K."/>
        </authorList>
    </citation>
    <scope>NUCLEOTIDE SEQUENCE [LARGE SCALE GENOMIC DNA]</scope>
    <source>
        <strain evidence="6">IAEA</strain>
    </source>
</reference>
<dbReference type="InterPro" id="IPR038765">
    <property type="entry name" value="Papain-like_cys_pep_sf"/>
</dbReference>
<evidence type="ECO:0000313" key="6">
    <source>
        <dbReference type="Proteomes" id="UP000092460"/>
    </source>
</evidence>
<dbReference type="EMBL" id="JXJN01012018">
    <property type="status" value="NOT_ANNOTATED_CDS"/>
    <property type="molecule type" value="Genomic_DNA"/>
</dbReference>
<dbReference type="AlphaFoldDB" id="A0A1B0BCJ0"/>
<evidence type="ECO:0000313" key="5">
    <source>
        <dbReference type="EnsemblMetazoa" id="GPPI025748-PA"/>
    </source>
</evidence>
<name>A0A1B0BCJ0_9MUSC</name>
<evidence type="ECO:0000256" key="2">
    <source>
        <dbReference type="ARBA" id="ARBA00022670"/>
    </source>
</evidence>
<sequence length="147" mass="16898">MSNKNSRVAPTLLSPIPEESGSIRQEYFSKIVLISGETIDYLVGKRERFYVKHKDYLSLTDTTPDSENKWLSDEIISYILSYVLPKSEKVGYFAANIAHNYITHDIPFSLELSMKNTMIMAVHVNGDHWCVAIINQITKLTEFYDPF</sequence>
<protein>
    <recommendedName>
        <fullName evidence="4">Ubiquitin-like protease family profile domain-containing protein</fullName>
    </recommendedName>
</protein>
<proteinExistence type="inferred from homology"/>
<accession>A0A1B0BCJ0</accession>
<reference evidence="5" key="2">
    <citation type="submission" date="2020-05" db="UniProtKB">
        <authorList>
            <consortium name="EnsemblMetazoa"/>
        </authorList>
    </citation>
    <scope>IDENTIFICATION</scope>
    <source>
        <strain evidence="5">IAEA</strain>
    </source>
</reference>
<evidence type="ECO:0000256" key="3">
    <source>
        <dbReference type="ARBA" id="ARBA00022801"/>
    </source>
</evidence>
<dbReference type="SUPFAM" id="SSF54001">
    <property type="entry name" value="Cysteine proteinases"/>
    <property type="match status" value="1"/>
</dbReference>